<gene>
    <name evidence="2" type="ordered locus">Plav_3328</name>
</gene>
<accession>A7HYE9</accession>
<dbReference type="EMBL" id="CP000774">
    <property type="protein sequence ID" value="ABS64932.1"/>
    <property type="molecule type" value="Genomic_DNA"/>
</dbReference>
<proteinExistence type="predicted"/>
<dbReference type="InterPro" id="IPR027417">
    <property type="entry name" value="P-loop_NTPase"/>
</dbReference>
<reference evidence="2 3" key="1">
    <citation type="journal article" date="2011" name="Stand. Genomic Sci.">
        <title>Complete genome sequence of Parvibaculum lavamentivorans type strain (DS-1(T)).</title>
        <authorList>
            <person name="Schleheck D."/>
            <person name="Weiss M."/>
            <person name="Pitluck S."/>
            <person name="Bruce D."/>
            <person name="Land M.L."/>
            <person name="Han S."/>
            <person name="Saunders E."/>
            <person name="Tapia R."/>
            <person name="Detter C."/>
            <person name="Brettin T."/>
            <person name="Han J."/>
            <person name="Woyke T."/>
            <person name="Goodwin L."/>
            <person name="Pennacchio L."/>
            <person name="Nolan M."/>
            <person name="Cook A.M."/>
            <person name="Kjelleberg S."/>
            <person name="Thomas T."/>
        </authorList>
    </citation>
    <scope>NUCLEOTIDE SEQUENCE [LARGE SCALE GENOMIC DNA]</scope>
    <source>
        <strain evidence="3">DS-1 / DSM 13023 / NCIMB 13966</strain>
    </source>
</reference>
<dbReference type="OrthoDB" id="7390113at2"/>
<feature type="domain" description="Hda lid" evidence="1">
    <location>
        <begin position="166"/>
        <end position="218"/>
    </location>
</feature>
<evidence type="ECO:0000313" key="2">
    <source>
        <dbReference type="EMBL" id="ABS64932.1"/>
    </source>
</evidence>
<evidence type="ECO:0000313" key="3">
    <source>
        <dbReference type="Proteomes" id="UP000006377"/>
    </source>
</evidence>
<dbReference type="Gene3D" id="1.10.8.60">
    <property type="match status" value="1"/>
</dbReference>
<dbReference type="PANTHER" id="PTHR30050">
    <property type="entry name" value="CHROMOSOMAL REPLICATION INITIATOR PROTEIN DNAA"/>
    <property type="match status" value="1"/>
</dbReference>
<dbReference type="Gene3D" id="3.40.50.300">
    <property type="entry name" value="P-loop containing nucleotide triphosphate hydrolases"/>
    <property type="match status" value="1"/>
</dbReference>
<dbReference type="AlphaFoldDB" id="A7HYE9"/>
<dbReference type="STRING" id="402881.Plav_3328"/>
<dbReference type="KEGG" id="pla:Plav_3328"/>
<dbReference type="SUPFAM" id="SSF52540">
    <property type="entry name" value="P-loop containing nucleoside triphosphate hydrolases"/>
    <property type="match status" value="1"/>
</dbReference>
<sequence length="226" mass="24019">MPRQLAFELGHRPAFGREDFLVAPPNEAAVALIDAWPDWPDRVVALSGPEGSGKTHLAEVWRNAAGAVSLAPSALAGADVPALVAARTIILEDLAAPDAAAERALFHLVNLVREEGAFLLITARVPLSRLPLALPDLASRLKAVPQAELGPPDDALLAGILVKLFDDRQLRVAPAVIAWLAARIERSVRAARDAVAELDRASLSGKRPITVPLAAEILGTQDEMKF</sequence>
<dbReference type="InterPro" id="IPR055199">
    <property type="entry name" value="Hda_lid"/>
</dbReference>
<dbReference type="GO" id="GO:0005886">
    <property type="term" value="C:plasma membrane"/>
    <property type="evidence" value="ECO:0007669"/>
    <property type="project" value="TreeGrafter"/>
</dbReference>
<dbReference type="HOGENOM" id="CLU_072265_0_0_5"/>
<name>A7HYE9_PARL1</name>
<dbReference type="Pfam" id="PF22688">
    <property type="entry name" value="Hda_lid"/>
    <property type="match status" value="1"/>
</dbReference>
<keyword evidence="3" id="KW-1185">Reference proteome</keyword>
<dbReference type="GO" id="GO:0006270">
    <property type="term" value="P:DNA replication initiation"/>
    <property type="evidence" value="ECO:0007669"/>
    <property type="project" value="TreeGrafter"/>
</dbReference>
<dbReference type="PANTHER" id="PTHR30050:SF5">
    <property type="entry name" value="DNAA REGULATORY INACTIVATOR HDA"/>
    <property type="match status" value="1"/>
</dbReference>
<dbReference type="GO" id="GO:0003688">
    <property type="term" value="F:DNA replication origin binding"/>
    <property type="evidence" value="ECO:0007669"/>
    <property type="project" value="TreeGrafter"/>
</dbReference>
<dbReference type="Proteomes" id="UP000006377">
    <property type="component" value="Chromosome"/>
</dbReference>
<organism evidence="2 3">
    <name type="scientific">Parvibaculum lavamentivorans (strain DS-1 / DSM 13023 / NCIMB 13966)</name>
    <dbReference type="NCBI Taxonomy" id="402881"/>
    <lineage>
        <taxon>Bacteria</taxon>
        <taxon>Pseudomonadati</taxon>
        <taxon>Pseudomonadota</taxon>
        <taxon>Alphaproteobacteria</taxon>
        <taxon>Hyphomicrobiales</taxon>
        <taxon>Parvibaculaceae</taxon>
        <taxon>Parvibaculum</taxon>
    </lineage>
</organism>
<dbReference type="eggNOG" id="COG0593">
    <property type="taxonomic scope" value="Bacteria"/>
</dbReference>
<evidence type="ECO:0000259" key="1">
    <source>
        <dbReference type="Pfam" id="PF22688"/>
    </source>
</evidence>
<dbReference type="RefSeq" id="WP_012112263.1">
    <property type="nucleotide sequence ID" value="NC_009719.1"/>
</dbReference>
<protein>
    <submittedName>
        <fullName evidence="2">Chromosomal replication initiator DnaA</fullName>
    </submittedName>
</protein>